<organism evidence="4 5">
    <name type="scientific">Babesia ovis</name>
    <dbReference type="NCBI Taxonomy" id="5869"/>
    <lineage>
        <taxon>Eukaryota</taxon>
        <taxon>Sar</taxon>
        <taxon>Alveolata</taxon>
        <taxon>Apicomplexa</taxon>
        <taxon>Aconoidasida</taxon>
        <taxon>Piroplasmida</taxon>
        <taxon>Babesiidae</taxon>
        <taxon>Babesia</taxon>
    </lineage>
</organism>
<dbReference type="InterPro" id="IPR036249">
    <property type="entry name" value="Thioredoxin-like_sf"/>
</dbReference>
<dbReference type="CDD" id="cd02995">
    <property type="entry name" value="PDI_a_PDI_a'_C"/>
    <property type="match status" value="1"/>
</dbReference>
<proteinExistence type="inferred from homology"/>
<protein>
    <submittedName>
        <fullName evidence="4">Disulfide isomerase</fullName>
    </submittedName>
</protein>
<dbReference type="PANTHER" id="PTHR18929">
    <property type="entry name" value="PROTEIN DISULFIDE ISOMERASE"/>
    <property type="match status" value="1"/>
</dbReference>
<dbReference type="Proteomes" id="UP001057455">
    <property type="component" value="Unassembled WGS sequence"/>
</dbReference>
<comment type="similarity">
    <text evidence="1">Belongs to the protein disulfide isomerase family.</text>
</comment>
<dbReference type="EMBL" id="BLIY01000020">
    <property type="protein sequence ID" value="GFE55353.1"/>
    <property type="molecule type" value="Genomic_DNA"/>
</dbReference>
<evidence type="ECO:0000313" key="4">
    <source>
        <dbReference type="EMBL" id="GFE55353.1"/>
    </source>
</evidence>
<feature type="signal peptide" evidence="2">
    <location>
        <begin position="1"/>
        <end position="27"/>
    </location>
</feature>
<dbReference type="PANTHER" id="PTHR18929:SF219">
    <property type="entry name" value="THIOREDOXIN"/>
    <property type="match status" value="1"/>
</dbReference>
<reference evidence="4" key="1">
    <citation type="submission" date="2019-12" db="EMBL/GenBank/DDBJ databases">
        <title>Genome sequence of Babesia ovis.</title>
        <authorList>
            <person name="Yamagishi J."/>
            <person name="Sevinc F."/>
            <person name="Xuan X."/>
        </authorList>
    </citation>
    <scope>NUCLEOTIDE SEQUENCE</scope>
    <source>
        <strain evidence="4">Selcuk</strain>
    </source>
</reference>
<dbReference type="GO" id="GO:0006457">
    <property type="term" value="P:protein folding"/>
    <property type="evidence" value="ECO:0007669"/>
    <property type="project" value="TreeGrafter"/>
</dbReference>
<sequence>MNSLVSVLLPVAGWILATRWCTISVDAYLIVPDPPIAEHLTEETYEEFLRSTDKTAIVFSYPSAAVFGHVSTVEFAVVTKMLEGNPTCKLGMYQVNLTINSPVEAMKPSLSYLKDGVLVSMPGDVNKVANIMAWITRERICDMRLQSVESARYYLRALEPGHVNALLIMREDHRDDKLARRVYDLVMETGFRIPFMIADRNDIIHYTYSMHKLNEETVQPLALMVTRNAALQHPIKFLWHNLYNLDKVHEFLQRELVPPVHGTNSFLLDEVMATNKTMIYLFTKDRYLESHIDLNWLSDFAVKNNDKFIFIHSKGDDTVEERLNQLLVIDSEYVDTAVRAFELHTDSMEFLKYRPLELMDNTITQEHIIKFVSDLRSGKIRHFVKSELPIPERIDVGHVKTIVGEDFHRRVIESDNDVLVLFFSPWCGHCHQAKRVFRDLGRRLKGLDSVVVAKFDAYNNEVENTVVLSFPTIALYAHGAKQEPIQYNGDITIEGLAKFLERECKKQIINSGAIIERECLQAERLPCSHEPQSFFKFDPCYNELREIEVVRLRLESYEGRSNSSLYKLYPGKLWKNLSRGPVESEMFTAGGMMSM</sequence>
<evidence type="ECO:0000256" key="1">
    <source>
        <dbReference type="ARBA" id="ARBA00006347"/>
    </source>
</evidence>
<keyword evidence="5" id="KW-1185">Reference proteome</keyword>
<dbReference type="InterPro" id="IPR013766">
    <property type="entry name" value="Thioredoxin_domain"/>
</dbReference>
<evidence type="ECO:0000313" key="5">
    <source>
        <dbReference type="Proteomes" id="UP001057455"/>
    </source>
</evidence>
<dbReference type="GO" id="GO:0034976">
    <property type="term" value="P:response to endoplasmic reticulum stress"/>
    <property type="evidence" value="ECO:0007669"/>
    <property type="project" value="TreeGrafter"/>
</dbReference>
<dbReference type="OrthoDB" id="72053at2759"/>
<dbReference type="AlphaFoldDB" id="A0A9W5TE76"/>
<dbReference type="PROSITE" id="PS51352">
    <property type="entry name" value="THIOREDOXIN_2"/>
    <property type="match status" value="1"/>
</dbReference>
<dbReference type="Gene3D" id="3.40.30.10">
    <property type="entry name" value="Glutaredoxin"/>
    <property type="match status" value="2"/>
</dbReference>
<evidence type="ECO:0000259" key="3">
    <source>
        <dbReference type="PROSITE" id="PS51352"/>
    </source>
</evidence>
<dbReference type="GO" id="GO:0003756">
    <property type="term" value="F:protein disulfide isomerase activity"/>
    <property type="evidence" value="ECO:0007669"/>
    <property type="project" value="TreeGrafter"/>
</dbReference>
<gene>
    <name evidence="4" type="ORF">BaOVIS_027570</name>
</gene>
<evidence type="ECO:0000256" key="2">
    <source>
        <dbReference type="SAM" id="SignalP"/>
    </source>
</evidence>
<accession>A0A9W5TE76</accession>
<dbReference type="GO" id="GO:0005783">
    <property type="term" value="C:endoplasmic reticulum"/>
    <property type="evidence" value="ECO:0007669"/>
    <property type="project" value="TreeGrafter"/>
</dbReference>
<keyword evidence="2" id="KW-0732">Signal</keyword>
<dbReference type="SUPFAM" id="SSF52833">
    <property type="entry name" value="Thioredoxin-like"/>
    <property type="match status" value="2"/>
</dbReference>
<feature type="domain" description="Thioredoxin" evidence="3">
    <location>
        <begin position="388"/>
        <end position="505"/>
    </location>
</feature>
<keyword evidence="4" id="KW-0413">Isomerase</keyword>
<comment type="caution">
    <text evidence="4">The sequence shown here is derived from an EMBL/GenBank/DDBJ whole genome shotgun (WGS) entry which is preliminary data.</text>
</comment>
<name>A0A9W5TE76_BABOV</name>
<feature type="chain" id="PRO_5040968815" evidence="2">
    <location>
        <begin position="28"/>
        <end position="595"/>
    </location>
</feature>
<dbReference type="Pfam" id="PF00085">
    <property type="entry name" value="Thioredoxin"/>
    <property type="match status" value="1"/>
</dbReference>